<accession>A0A495NWD8</accession>
<feature type="transmembrane region" description="Helical" evidence="2">
    <location>
        <begin position="51"/>
        <end position="72"/>
    </location>
</feature>
<protein>
    <submittedName>
        <fullName evidence="3">Uncharacterized protein</fullName>
    </submittedName>
</protein>
<organism evidence="3 4">
    <name type="scientific">Gillisia mitskevichiae</name>
    <dbReference type="NCBI Taxonomy" id="270921"/>
    <lineage>
        <taxon>Bacteria</taxon>
        <taxon>Pseudomonadati</taxon>
        <taxon>Bacteroidota</taxon>
        <taxon>Flavobacteriia</taxon>
        <taxon>Flavobacteriales</taxon>
        <taxon>Flavobacteriaceae</taxon>
        <taxon>Gillisia</taxon>
    </lineage>
</organism>
<comment type="caution">
    <text evidence="3">The sequence shown here is derived from an EMBL/GenBank/DDBJ whole genome shotgun (WGS) entry which is preliminary data.</text>
</comment>
<gene>
    <name evidence="3" type="ORF">BC962_3182</name>
</gene>
<feature type="coiled-coil region" evidence="1">
    <location>
        <begin position="120"/>
        <end position="175"/>
    </location>
</feature>
<dbReference type="RefSeq" id="WP_121346964.1">
    <property type="nucleotide sequence ID" value="NZ_RBLG01000007.1"/>
</dbReference>
<dbReference type="EMBL" id="RBLG01000007">
    <property type="protein sequence ID" value="RKS42724.1"/>
    <property type="molecule type" value="Genomic_DNA"/>
</dbReference>
<keyword evidence="2" id="KW-0472">Membrane</keyword>
<evidence type="ECO:0000256" key="2">
    <source>
        <dbReference type="SAM" id="Phobius"/>
    </source>
</evidence>
<evidence type="ECO:0000313" key="3">
    <source>
        <dbReference type="EMBL" id="RKS42724.1"/>
    </source>
</evidence>
<proteinExistence type="predicted"/>
<keyword evidence="4" id="KW-1185">Reference proteome</keyword>
<keyword evidence="2" id="KW-0812">Transmembrane</keyword>
<reference evidence="3 4" key="1">
    <citation type="submission" date="2018-10" db="EMBL/GenBank/DDBJ databases">
        <title>Genomic Encyclopedia of Archaeal and Bacterial Type Strains, Phase II (KMG-II): from individual species to whole genera.</title>
        <authorList>
            <person name="Goeker M."/>
        </authorList>
    </citation>
    <scope>NUCLEOTIDE SEQUENCE [LARGE SCALE GENOMIC DNA]</scope>
    <source>
        <strain evidence="3 4">DSM 19839</strain>
    </source>
</reference>
<sequence length="188" mass="21496">MKDEELYKLFINEDCDLEEPEIGHEDRFFEKLKESRNLNGKSGESNVRTLWQSWIAIAASIVFIILIAGSLLNTNLLAKPADLAAVSPEMKETQEFYAKAIRAELDKVKASKSPETKIIIDDALVQLERLDNEYKKLRVDLSDSGKDRRVIFAMVSNLQQRIDLLNTVLTQIEEIKELKNNKNESTII</sequence>
<keyword evidence="1" id="KW-0175">Coiled coil</keyword>
<dbReference type="AlphaFoldDB" id="A0A495NWD8"/>
<dbReference type="Proteomes" id="UP000276282">
    <property type="component" value="Unassembled WGS sequence"/>
</dbReference>
<dbReference type="OrthoDB" id="1143801at2"/>
<name>A0A495NWD8_9FLAO</name>
<evidence type="ECO:0000256" key="1">
    <source>
        <dbReference type="SAM" id="Coils"/>
    </source>
</evidence>
<evidence type="ECO:0000313" key="4">
    <source>
        <dbReference type="Proteomes" id="UP000276282"/>
    </source>
</evidence>
<keyword evidence="2" id="KW-1133">Transmembrane helix</keyword>